<feature type="transmembrane region" description="Helical" evidence="7">
    <location>
        <begin position="12"/>
        <end position="35"/>
    </location>
</feature>
<organism evidence="8 9">
    <name type="scientific">Gordonia insulae</name>
    <dbReference type="NCBI Taxonomy" id="2420509"/>
    <lineage>
        <taxon>Bacteria</taxon>
        <taxon>Bacillati</taxon>
        <taxon>Actinomycetota</taxon>
        <taxon>Actinomycetes</taxon>
        <taxon>Mycobacteriales</taxon>
        <taxon>Gordoniaceae</taxon>
        <taxon>Gordonia</taxon>
    </lineage>
</organism>
<keyword evidence="9" id="KW-1185">Reference proteome</keyword>
<evidence type="ECO:0000313" key="9">
    <source>
        <dbReference type="Proteomes" id="UP000271469"/>
    </source>
</evidence>
<dbReference type="Proteomes" id="UP000271469">
    <property type="component" value="Chromosome"/>
</dbReference>
<dbReference type="Pfam" id="PF07681">
    <property type="entry name" value="DoxX"/>
    <property type="match status" value="1"/>
</dbReference>
<dbReference type="InterPro" id="IPR032808">
    <property type="entry name" value="DoxX"/>
</dbReference>
<dbReference type="PANTHER" id="PTHR33452">
    <property type="entry name" value="OXIDOREDUCTASE CATD-RELATED"/>
    <property type="match status" value="1"/>
</dbReference>
<dbReference type="OrthoDB" id="9808524at2"/>
<keyword evidence="4 7" id="KW-0812">Transmembrane</keyword>
<feature type="transmembrane region" description="Helical" evidence="7">
    <location>
        <begin position="74"/>
        <end position="90"/>
    </location>
</feature>
<dbReference type="GO" id="GO:0005886">
    <property type="term" value="C:plasma membrane"/>
    <property type="evidence" value="ECO:0007669"/>
    <property type="project" value="UniProtKB-SubCell"/>
</dbReference>
<dbReference type="EMBL" id="CP033972">
    <property type="protein sequence ID" value="AZG47279.1"/>
    <property type="molecule type" value="Genomic_DNA"/>
</dbReference>
<comment type="similarity">
    <text evidence="2">Belongs to the DoxX family.</text>
</comment>
<keyword evidence="5 7" id="KW-1133">Transmembrane helix</keyword>
<keyword evidence="3" id="KW-1003">Cell membrane</keyword>
<evidence type="ECO:0000256" key="5">
    <source>
        <dbReference type="ARBA" id="ARBA00022989"/>
    </source>
</evidence>
<protein>
    <recommendedName>
        <fullName evidence="10">DoxX family protein</fullName>
    </recommendedName>
</protein>
<evidence type="ECO:0000256" key="6">
    <source>
        <dbReference type="ARBA" id="ARBA00023136"/>
    </source>
</evidence>
<dbReference type="PANTHER" id="PTHR33452:SF4">
    <property type="entry name" value="BLL4328 PROTEIN"/>
    <property type="match status" value="1"/>
</dbReference>
<name>A0A3G8JRW3_9ACTN</name>
<dbReference type="AlphaFoldDB" id="A0A3G8JRW3"/>
<keyword evidence="6 7" id="KW-0472">Membrane</keyword>
<evidence type="ECO:0000256" key="1">
    <source>
        <dbReference type="ARBA" id="ARBA00004651"/>
    </source>
</evidence>
<reference evidence="8 9" key="1">
    <citation type="submission" date="2018-11" db="EMBL/GenBank/DDBJ databases">
        <title>Gordonia insulae sp. nov., isolated from an island soil.</title>
        <authorList>
            <person name="Kim Y.S."/>
            <person name="Kim S.B."/>
        </authorList>
    </citation>
    <scope>NUCLEOTIDE SEQUENCE [LARGE SCALE GENOMIC DNA]</scope>
    <source>
        <strain evidence="8 9">MMS17-SY073</strain>
    </source>
</reference>
<proteinExistence type="inferred from homology"/>
<feature type="transmembrane region" description="Helical" evidence="7">
    <location>
        <begin position="47"/>
        <end position="67"/>
    </location>
</feature>
<evidence type="ECO:0008006" key="10">
    <source>
        <dbReference type="Google" id="ProtNLM"/>
    </source>
</evidence>
<evidence type="ECO:0000313" key="8">
    <source>
        <dbReference type="EMBL" id="AZG47279.1"/>
    </source>
</evidence>
<feature type="transmembrane region" description="Helical" evidence="7">
    <location>
        <begin position="106"/>
        <end position="126"/>
    </location>
</feature>
<dbReference type="InterPro" id="IPR051907">
    <property type="entry name" value="DoxX-like_oxidoreductase"/>
</dbReference>
<evidence type="ECO:0000256" key="4">
    <source>
        <dbReference type="ARBA" id="ARBA00022692"/>
    </source>
</evidence>
<sequence>MLTFLESKSQWAIGAFRIVVGFMFFCHGASTLLAWPVAPHGGATAELGAWPSWWAGAIQLIGGFLVMVGFQTRWAALIGSGSMAVAYFWKHQADGLLPIQNDGESSALYCWALFLIVFVGAGRLAVDNVVSRRTADQRTAEARVAEPERV</sequence>
<evidence type="ECO:0000256" key="2">
    <source>
        <dbReference type="ARBA" id="ARBA00006679"/>
    </source>
</evidence>
<evidence type="ECO:0000256" key="3">
    <source>
        <dbReference type="ARBA" id="ARBA00022475"/>
    </source>
</evidence>
<accession>A0A3G8JRW3</accession>
<comment type="subcellular location">
    <subcellularLocation>
        <location evidence="1">Cell membrane</location>
        <topology evidence="1">Multi-pass membrane protein</topology>
    </subcellularLocation>
</comment>
<dbReference type="RefSeq" id="WP_124709672.1">
    <property type="nucleotide sequence ID" value="NZ_CP033972.1"/>
</dbReference>
<evidence type="ECO:0000256" key="7">
    <source>
        <dbReference type="SAM" id="Phobius"/>
    </source>
</evidence>
<dbReference type="KEGG" id="gom:D7316_03887"/>
<gene>
    <name evidence="8" type="ORF">D7316_03887</name>
</gene>